<dbReference type="Proteomes" id="UP000054837">
    <property type="component" value="Unassembled WGS sequence"/>
</dbReference>
<protein>
    <submittedName>
        <fullName evidence="2">Uncharacterized protein</fullName>
    </submittedName>
</protein>
<sequence>MKEVDPMPSYSTPPPTPDDRAVTVIDCHTCPVRGHHCGDCFVPVLGRVWLEDPAPAPSSASEPRAAPGAPEPPGGQDPAPQHRSGRLDSHELAAVGAFVRAGLVTPGEARGARAVLSPSRRAAAG</sequence>
<feature type="compositionally biased region" description="Low complexity" evidence="1">
    <location>
        <begin position="51"/>
        <end position="68"/>
    </location>
</feature>
<accession>A0A0W8I5J7</accession>
<feature type="compositionally biased region" description="Low complexity" evidence="1">
    <location>
        <begin position="1"/>
        <end position="10"/>
    </location>
</feature>
<proteinExistence type="predicted"/>
<comment type="caution">
    <text evidence="2">The sequence shown here is derived from an EMBL/GenBank/DDBJ whole genome shotgun (WGS) entry which is preliminary data.</text>
</comment>
<feature type="region of interest" description="Disordered" evidence="1">
    <location>
        <begin position="1"/>
        <end position="20"/>
    </location>
</feature>
<keyword evidence="3" id="KW-1185">Reference proteome</keyword>
<evidence type="ECO:0000256" key="1">
    <source>
        <dbReference type="SAM" id="MobiDB-lite"/>
    </source>
</evidence>
<dbReference type="RefSeq" id="WP_058891528.1">
    <property type="nucleotide sequence ID" value="NZ_LQBL01000028.1"/>
</dbReference>
<dbReference type="EMBL" id="LQBL01000028">
    <property type="protein sequence ID" value="KUG53519.1"/>
    <property type="molecule type" value="Genomic_DNA"/>
</dbReference>
<evidence type="ECO:0000313" key="3">
    <source>
        <dbReference type="Proteomes" id="UP000054837"/>
    </source>
</evidence>
<gene>
    <name evidence="2" type="ORF">AVL62_01640</name>
</gene>
<evidence type="ECO:0000313" key="2">
    <source>
        <dbReference type="EMBL" id="KUG53519.1"/>
    </source>
</evidence>
<name>A0A0W8I5J7_9MICO</name>
<feature type="region of interest" description="Disordered" evidence="1">
    <location>
        <begin position="51"/>
        <end position="91"/>
    </location>
</feature>
<organism evidence="2 3">
    <name type="scientific">Serinicoccus chungangensis</name>
    <dbReference type="NCBI Taxonomy" id="767452"/>
    <lineage>
        <taxon>Bacteria</taxon>
        <taxon>Bacillati</taxon>
        <taxon>Actinomycetota</taxon>
        <taxon>Actinomycetes</taxon>
        <taxon>Micrococcales</taxon>
        <taxon>Ornithinimicrobiaceae</taxon>
        <taxon>Serinicoccus</taxon>
    </lineage>
</organism>
<dbReference type="AlphaFoldDB" id="A0A0W8I5J7"/>
<reference evidence="2 3" key="1">
    <citation type="submission" date="2015-12" db="EMBL/GenBank/DDBJ databases">
        <title>Serinicoccus chungangenesis strain CD08_5 genome sequencing and assembly.</title>
        <authorList>
            <person name="Chander A.M."/>
            <person name="Kaur G."/>
            <person name="Nair G.R."/>
            <person name="Dhawan D.K."/>
            <person name="Kochhar R.K."/>
            <person name="Mayilraj S."/>
            <person name="Bhadada S.K."/>
        </authorList>
    </citation>
    <scope>NUCLEOTIDE SEQUENCE [LARGE SCALE GENOMIC DNA]</scope>
    <source>
        <strain evidence="2 3">CD08_5</strain>
    </source>
</reference>